<proteinExistence type="predicted"/>
<dbReference type="RefSeq" id="WP_167205948.1">
    <property type="nucleotide sequence ID" value="NZ_CP050063.1"/>
</dbReference>
<organism evidence="1 2">
    <name type="scientific">Spirosoma aureum</name>
    <dbReference type="NCBI Taxonomy" id="2692134"/>
    <lineage>
        <taxon>Bacteria</taxon>
        <taxon>Pseudomonadati</taxon>
        <taxon>Bacteroidota</taxon>
        <taxon>Cytophagia</taxon>
        <taxon>Cytophagales</taxon>
        <taxon>Cytophagaceae</taxon>
        <taxon>Spirosoma</taxon>
    </lineage>
</organism>
<dbReference type="EMBL" id="CP050063">
    <property type="protein sequence ID" value="QIP12116.1"/>
    <property type="molecule type" value="Genomic_DNA"/>
</dbReference>
<name>A0A6G9AII0_9BACT</name>
<reference evidence="1 2" key="1">
    <citation type="submission" date="2020-03" db="EMBL/GenBank/DDBJ databases">
        <authorList>
            <person name="Kim M.K."/>
        </authorList>
    </citation>
    <scope>NUCLEOTIDE SEQUENCE [LARGE SCALE GENOMIC DNA]</scope>
    <source>
        <strain evidence="1 2">BT328</strain>
    </source>
</reference>
<dbReference type="Proteomes" id="UP000501802">
    <property type="component" value="Chromosome"/>
</dbReference>
<evidence type="ECO:0000313" key="1">
    <source>
        <dbReference type="EMBL" id="QIP12116.1"/>
    </source>
</evidence>
<accession>A0A6G9AII0</accession>
<gene>
    <name evidence="1" type="ORF">G8759_05450</name>
</gene>
<sequence length="222" mass="25591">MKKGILLTILWLSFVGGKAMAKTLWNRGELSLANGTVLTGDLSYNWKAEIVQFQEGNTIKAFSAFQVKEFKYFDTQFNVLRKFIAVDYPLKQSFKRVLFLEEFGIGPMMIYRRLRHAHDPIKIGNPSAFGVDDQTIKRLDNFTYYIFEGDKITNLDDFAQSLWPRMKTEFSDELSHYSETLHMDMGSTLARLLLITQYNQLKVRAGHVTQVLLESHSESVSL</sequence>
<protein>
    <submittedName>
        <fullName evidence="1">Uncharacterized protein</fullName>
    </submittedName>
</protein>
<keyword evidence="2" id="KW-1185">Reference proteome</keyword>
<dbReference type="KEGG" id="spib:G8759_05450"/>
<dbReference type="AlphaFoldDB" id="A0A6G9AII0"/>
<evidence type="ECO:0000313" key="2">
    <source>
        <dbReference type="Proteomes" id="UP000501802"/>
    </source>
</evidence>